<evidence type="ECO:0000313" key="2">
    <source>
        <dbReference type="Proteomes" id="UP001500340"/>
    </source>
</evidence>
<name>A0ABN0Y768_9BACL</name>
<protein>
    <recommendedName>
        <fullName evidence="3">N-acetyltransferase domain-containing protein</fullName>
    </recommendedName>
</protein>
<accession>A0ABN0Y768</accession>
<dbReference type="SUPFAM" id="SSF55729">
    <property type="entry name" value="Acyl-CoA N-acyltransferases (Nat)"/>
    <property type="match status" value="1"/>
</dbReference>
<gene>
    <name evidence="1" type="ORF">GCM10008933_14910</name>
</gene>
<dbReference type="InterPro" id="IPR016181">
    <property type="entry name" value="Acyl_CoA_acyltransferase"/>
</dbReference>
<proteinExistence type="predicted"/>
<dbReference type="Gene3D" id="3.40.630.30">
    <property type="match status" value="1"/>
</dbReference>
<dbReference type="RefSeq" id="WP_343859412.1">
    <property type="nucleotide sequence ID" value="NZ_BAAACX010000007.1"/>
</dbReference>
<evidence type="ECO:0000313" key="1">
    <source>
        <dbReference type="EMBL" id="GAA0384780.1"/>
    </source>
</evidence>
<dbReference type="EMBL" id="BAAACX010000007">
    <property type="protein sequence ID" value="GAA0384780.1"/>
    <property type="molecule type" value="Genomic_DNA"/>
</dbReference>
<organism evidence="1 2">
    <name type="scientific">Paenibacillus motobuensis</name>
    <dbReference type="NCBI Taxonomy" id="295324"/>
    <lineage>
        <taxon>Bacteria</taxon>
        <taxon>Bacillati</taxon>
        <taxon>Bacillota</taxon>
        <taxon>Bacilli</taxon>
        <taxon>Bacillales</taxon>
        <taxon>Paenibacillaceae</taxon>
        <taxon>Paenibacillus</taxon>
    </lineage>
</organism>
<keyword evidence="2" id="KW-1185">Reference proteome</keyword>
<evidence type="ECO:0008006" key="3">
    <source>
        <dbReference type="Google" id="ProtNLM"/>
    </source>
</evidence>
<dbReference type="Proteomes" id="UP001500340">
    <property type="component" value="Unassembled WGS sequence"/>
</dbReference>
<sequence>MINLRSITLDDYEAVLGWSRNELFCSANGWEQNRGEEELYKWWAACVHMSADDFIRKGIEYDQRLIGYTDLAFIKDQQQN</sequence>
<comment type="caution">
    <text evidence="1">The sequence shown here is derived from an EMBL/GenBank/DDBJ whole genome shotgun (WGS) entry which is preliminary data.</text>
</comment>
<reference evidence="1 2" key="1">
    <citation type="journal article" date="2019" name="Int. J. Syst. Evol. Microbiol.">
        <title>The Global Catalogue of Microorganisms (GCM) 10K type strain sequencing project: providing services to taxonomists for standard genome sequencing and annotation.</title>
        <authorList>
            <consortium name="The Broad Institute Genomics Platform"/>
            <consortium name="The Broad Institute Genome Sequencing Center for Infectious Disease"/>
            <person name="Wu L."/>
            <person name="Ma J."/>
        </authorList>
    </citation>
    <scope>NUCLEOTIDE SEQUENCE [LARGE SCALE GENOMIC DNA]</scope>
    <source>
        <strain evidence="1 2">JCM 12774</strain>
    </source>
</reference>